<protein>
    <submittedName>
        <fullName evidence="1">Uncharacterized protein</fullName>
    </submittedName>
</protein>
<evidence type="ECO:0000313" key="1">
    <source>
        <dbReference type="EMBL" id="CAD7590806.1"/>
    </source>
</evidence>
<accession>A0A7R9JVS6</accession>
<proteinExistence type="predicted"/>
<name>A0A7R9JVS6_TIMGE</name>
<organism evidence="1">
    <name type="scientific">Timema genevievae</name>
    <name type="common">Walking stick</name>
    <dbReference type="NCBI Taxonomy" id="629358"/>
    <lineage>
        <taxon>Eukaryota</taxon>
        <taxon>Metazoa</taxon>
        <taxon>Ecdysozoa</taxon>
        <taxon>Arthropoda</taxon>
        <taxon>Hexapoda</taxon>
        <taxon>Insecta</taxon>
        <taxon>Pterygota</taxon>
        <taxon>Neoptera</taxon>
        <taxon>Polyneoptera</taxon>
        <taxon>Phasmatodea</taxon>
        <taxon>Timematodea</taxon>
        <taxon>Timematoidea</taxon>
        <taxon>Timematidae</taxon>
        <taxon>Timema</taxon>
    </lineage>
</organism>
<gene>
    <name evidence="1" type="ORF">TGEB3V08_LOCUS4325</name>
</gene>
<reference evidence="1" key="1">
    <citation type="submission" date="2020-11" db="EMBL/GenBank/DDBJ databases">
        <authorList>
            <person name="Tran Van P."/>
        </authorList>
    </citation>
    <scope>NUCLEOTIDE SEQUENCE</scope>
</reference>
<sequence length="392" mass="44644">MTRALVNYATEAGKPTQLHKSKRWLMFICFRVLTSGSDSSDIRLCLRKLLKTDKITLLSSCESDKRLRLEFHHHLCEGKVKNNFGKTISTSNRDSKLNLIIGRMEMDSKKGLQTIKVEPTFDYNLELYQELDLKTEELQLKIEVDVEPSLNLEDQIKLNEENDISPLKLFFPPTKKELIDDSSNSTLYEPLKPMEEYSSRSYIQETNENKPITLSRQNKTNKKISPKCHTNINPNESQYKISNLNVKRRSSPTCCLANTCTEMMVIPANNKTNTFTLMTGHTERRSNGGEFLLEIHEPSTDVSSLKFPTKCSTISVRQVMGHLSCVLRTLICEGVSCGSSEKLSSPHTSAAMFCWSRRRICGNSRNLIKFPIFQPSRVTGHPESIRLIPAMN</sequence>
<dbReference type="EMBL" id="OE840477">
    <property type="protein sequence ID" value="CAD7590806.1"/>
    <property type="molecule type" value="Genomic_DNA"/>
</dbReference>
<dbReference type="AlphaFoldDB" id="A0A7R9JVS6"/>